<dbReference type="GO" id="GO:0015297">
    <property type="term" value="F:antiporter activity"/>
    <property type="evidence" value="ECO:0007669"/>
    <property type="project" value="InterPro"/>
</dbReference>
<evidence type="ECO:0000313" key="8">
    <source>
        <dbReference type="Proteomes" id="UP000031184"/>
    </source>
</evidence>
<keyword evidence="4" id="KW-0812">Transmembrane</keyword>
<dbReference type="PIRSF" id="PIRSF006603">
    <property type="entry name" value="DinF"/>
    <property type="match status" value="1"/>
</dbReference>
<evidence type="ECO:0000256" key="5">
    <source>
        <dbReference type="ARBA" id="ARBA00022989"/>
    </source>
</evidence>
<sequence length="447" mass="50023">MVLFKSKQNKKFFALAIPIFLELTLVNVVGNIDTIMLGHFSDKAVGAVGGITQALNIQNVLFGFISLGTGILIAQYVGAKDYKKMKEVIATSLFLNFLFSFLLALCYMIFWKQIFLFMKLPNELVEIGKYYFLLLSSFCGFQALTLTAGSILKSCGKPKLMLFVNVGVNLLNILGNGMFLFGWMGFPVLGTLGVAISTIFSRALGCIFAIYFVKKHCHFHFSKKYFRPFPYKTVQHLLSIGIPTAGENLAWNIGQLLILAMINGLGTNYIAARTYLMLITMFIMVFSISLGHATAIQIGQLIGAKKWNQAYSRGFTSLKLSFVLAIIASGTVFLLRVPIMNIFTQNEEILKISYEVFPYFILLESGRVFNIVIINALHASGDILPPMIVGIIFVFLVAVPFSYLFGIKLAWGLVGIWIANAMDEWIRGFAVLYRWKSQKWKTKSFIS</sequence>
<dbReference type="NCBIfam" id="TIGR00797">
    <property type="entry name" value="matE"/>
    <property type="match status" value="1"/>
</dbReference>
<dbReference type="InterPro" id="IPR047135">
    <property type="entry name" value="YsiQ"/>
</dbReference>
<gene>
    <name evidence="7" type="ORF">C095_08205</name>
</gene>
<evidence type="ECO:0000256" key="2">
    <source>
        <dbReference type="ARBA" id="ARBA00022448"/>
    </source>
</evidence>
<name>A0A017H783_9FUSO</name>
<dbReference type="Pfam" id="PF01554">
    <property type="entry name" value="MatE"/>
    <property type="match status" value="2"/>
</dbReference>
<keyword evidence="3" id="KW-1003">Cell membrane</keyword>
<comment type="caution">
    <text evidence="7">The sequence shown here is derived from an EMBL/GenBank/DDBJ whole genome shotgun (WGS) entry which is preliminary data.</text>
</comment>
<dbReference type="InterPro" id="IPR048279">
    <property type="entry name" value="MdtK-like"/>
</dbReference>
<dbReference type="GO" id="GO:0005886">
    <property type="term" value="C:plasma membrane"/>
    <property type="evidence" value="ECO:0007669"/>
    <property type="project" value="UniProtKB-SubCell"/>
</dbReference>
<evidence type="ECO:0000313" key="7">
    <source>
        <dbReference type="EMBL" id="KID48710.1"/>
    </source>
</evidence>
<organism evidence="7 8">
    <name type="scientific">Fusobacterium necrophorum subsp. funduliforme B35</name>
    <dbReference type="NCBI Taxonomy" id="1226633"/>
    <lineage>
        <taxon>Bacteria</taxon>
        <taxon>Fusobacteriati</taxon>
        <taxon>Fusobacteriota</taxon>
        <taxon>Fusobacteriia</taxon>
        <taxon>Fusobacteriales</taxon>
        <taxon>Fusobacteriaceae</taxon>
        <taxon>Fusobacterium</taxon>
    </lineage>
</organism>
<reference evidence="7 8" key="1">
    <citation type="submission" date="2013-08" db="EMBL/GenBank/DDBJ databases">
        <title>An opportunistic ruminal bacterium that causes liver abscesses in cattle.</title>
        <authorList>
            <person name="Benahmed F.H."/>
            <person name="Rasmussen M."/>
            <person name="Harbottle H."/>
            <person name="Soppet D."/>
            <person name="Nagaraja T.G."/>
            <person name="Davidson M."/>
        </authorList>
    </citation>
    <scope>NUCLEOTIDE SEQUENCE [LARGE SCALE GENOMIC DNA]</scope>
    <source>
        <strain evidence="7 8">B35</strain>
    </source>
</reference>
<dbReference type="GO" id="GO:0042910">
    <property type="term" value="F:xenobiotic transmembrane transporter activity"/>
    <property type="evidence" value="ECO:0007669"/>
    <property type="project" value="InterPro"/>
</dbReference>
<keyword evidence="6" id="KW-0472">Membrane</keyword>
<dbReference type="EMBL" id="AUZI01000021">
    <property type="protein sequence ID" value="KID48710.1"/>
    <property type="molecule type" value="Genomic_DNA"/>
</dbReference>
<protein>
    <submittedName>
        <fullName evidence="7">Multidrug transporter</fullName>
    </submittedName>
</protein>
<dbReference type="AlphaFoldDB" id="A0A017H783"/>
<evidence type="ECO:0000256" key="6">
    <source>
        <dbReference type="ARBA" id="ARBA00023136"/>
    </source>
</evidence>
<evidence type="ECO:0000256" key="3">
    <source>
        <dbReference type="ARBA" id="ARBA00022475"/>
    </source>
</evidence>
<comment type="subcellular location">
    <subcellularLocation>
        <location evidence="1">Cell membrane</location>
        <topology evidence="1">Multi-pass membrane protein</topology>
    </subcellularLocation>
</comment>
<dbReference type="RefSeq" id="WP_005959552.1">
    <property type="nucleotide sequence ID" value="NZ_AOJP01000004.1"/>
</dbReference>
<dbReference type="OrthoDB" id="62420at2"/>
<dbReference type="PATRIC" id="fig|1226633.4.peg.1653"/>
<dbReference type="PANTHER" id="PTHR42925:SF1">
    <property type="entry name" value="VIRULENCE FACTOR MVIN"/>
    <property type="match status" value="1"/>
</dbReference>
<proteinExistence type="predicted"/>
<dbReference type="PANTHER" id="PTHR42925">
    <property type="entry name" value="MULTIDRUG AND TOXIN EFFLUX PROTEIN MATE FAMILY"/>
    <property type="match status" value="1"/>
</dbReference>
<dbReference type="Proteomes" id="UP000031184">
    <property type="component" value="Unassembled WGS sequence"/>
</dbReference>
<accession>A0A017H783</accession>
<dbReference type="InterPro" id="IPR002528">
    <property type="entry name" value="MATE_fam"/>
</dbReference>
<evidence type="ECO:0000256" key="1">
    <source>
        <dbReference type="ARBA" id="ARBA00004651"/>
    </source>
</evidence>
<keyword evidence="5" id="KW-1133">Transmembrane helix</keyword>
<evidence type="ECO:0000256" key="4">
    <source>
        <dbReference type="ARBA" id="ARBA00022692"/>
    </source>
</evidence>
<keyword evidence="2" id="KW-0813">Transport</keyword>
<dbReference type="CDD" id="cd13134">
    <property type="entry name" value="MATE_like_8"/>
    <property type="match status" value="1"/>
</dbReference>